<keyword evidence="3" id="KW-1185">Reference proteome</keyword>
<accession>A0AA39VT49</accession>
<dbReference type="EMBL" id="JAUESC010000381">
    <property type="protein sequence ID" value="KAK0589618.1"/>
    <property type="molecule type" value="Genomic_DNA"/>
</dbReference>
<sequence length="253" mass="26693">MWVFLIFDYFAANLQMALPLNAENVGSVGKHIGSGVSSEKKKDSGFIGSGLGKGGHPKHVNSKIGDLGNILNGKVASGSRFDVLNEDVDISLGEGGAQPLGKSTSGIKNRGKVVLIEVTNQNNFQSKRTPRPFSHNSKKLVKKGSKAASKVISIGICGGGALFTKSSTDAMCVNHSDVSMHSESGLDDLDNSTVLRQLHIDVKNFGDKPPALNGVDQAMDMVSNLALNVVGPSLDSFDKVASELVEVLTVIFE</sequence>
<evidence type="ECO:0000313" key="3">
    <source>
        <dbReference type="Proteomes" id="UP001168877"/>
    </source>
</evidence>
<proteinExistence type="predicted"/>
<reference evidence="2" key="2">
    <citation type="submission" date="2023-06" db="EMBL/GenBank/DDBJ databases">
        <authorList>
            <person name="Swenson N.G."/>
            <person name="Wegrzyn J.L."/>
            <person name="Mcevoy S.L."/>
        </authorList>
    </citation>
    <scope>NUCLEOTIDE SEQUENCE</scope>
    <source>
        <strain evidence="2">NS2018</strain>
        <tissue evidence="2">Leaf</tissue>
    </source>
</reference>
<gene>
    <name evidence="2" type="ORF">LWI29_016390</name>
</gene>
<protein>
    <submittedName>
        <fullName evidence="2">Uncharacterized protein</fullName>
    </submittedName>
</protein>
<comment type="caution">
    <text evidence="2">The sequence shown here is derived from an EMBL/GenBank/DDBJ whole genome shotgun (WGS) entry which is preliminary data.</text>
</comment>
<reference evidence="2" key="1">
    <citation type="journal article" date="2022" name="Plant J.">
        <title>Strategies of tolerance reflected in two North American maple genomes.</title>
        <authorList>
            <person name="McEvoy S.L."/>
            <person name="Sezen U.U."/>
            <person name="Trouern-Trend A."/>
            <person name="McMahon S.M."/>
            <person name="Schaberg P.G."/>
            <person name="Yang J."/>
            <person name="Wegrzyn J.L."/>
            <person name="Swenson N.G."/>
        </authorList>
    </citation>
    <scope>NUCLEOTIDE SEQUENCE</scope>
    <source>
        <strain evidence="2">NS2018</strain>
    </source>
</reference>
<feature type="signal peptide" evidence="1">
    <location>
        <begin position="1"/>
        <end position="19"/>
    </location>
</feature>
<evidence type="ECO:0000256" key="1">
    <source>
        <dbReference type="SAM" id="SignalP"/>
    </source>
</evidence>
<organism evidence="2 3">
    <name type="scientific">Acer saccharum</name>
    <name type="common">Sugar maple</name>
    <dbReference type="NCBI Taxonomy" id="4024"/>
    <lineage>
        <taxon>Eukaryota</taxon>
        <taxon>Viridiplantae</taxon>
        <taxon>Streptophyta</taxon>
        <taxon>Embryophyta</taxon>
        <taxon>Tracheophyta</taxon>
        <taxon>Spermatophyta</taxon>
        <taxon>Magnoliopsida</taxon>
        <taxon>eudicotyledons</taxon>
        <taxon>Gunneridae</taxon>
        <taxon>Pentapetalae</taxon>
        <taxon>rosids</taxon>
        <taxon>malvids</taxon>
        <taxon>Sapindales</taxon>
        <taxon>Sapindaceae</taxon>
        <taxon>Hippocastanoideae</taxon>
        <taxon>Acereae</taxon>
        <taxon>Acer</taxon>
    </lineage>
</organism>
<evidence type="ECO:0000313" key="2">
    <source>
        <dbReference type="EMBL" id="KAK0589618.1"/>
    </source>
</evidence>
<keyword evidence="1" id="KW-0732">Signal</keyword>
<dbReference type="Proteomes" id="UP001168877">
    <property type="component" value="Unassembled WGS sequence"/>
</dbReference>
<name>A0AA39VT49_ACESA</name>
<feature type="chain" id="PRO_5041453113" evidence="1">
    <location>
        <begin position="20"/>
        <end position="253"/>
    </location>
</feature>
<dbReference type="AlphaFoldDB" id="A0AA39VT49"/>